<dbReference type="InterPro" id="IPR047115">
    <property type="entry name" value="ARSB"/>
</dbReference>
<keyword evidence="4" id="KW-0378">Hydrolase</keyword>
<dbReference type="InterPro" id="IPR000917">
    <property type="entry name" value="Sulfatase_N"/>
</dbReference>
<dbReference type="GO" id="GO:0046872">
    <property type="term" value="F:metal ion binding"/>
    <property type="evidence" value="ECO:0007669"/>
    <property type="project" value="UniProtKB-KW"/>
</dbReference>
<evidence type="ECO:0000313" key="10">
    <source>
        <dbReference type="EMBL" id="OQV17335.1"/>
    </source>
</evidence>
<gene>
    <name evidence="10" type="ORF">BV898_08584</name>
</gene>
<dbReference type="PROSITE" id="PS00523">
    <property type="entry name" value="SULFATASE_1"/>
    <property type="match status" value="1"/>
</dbReference>
<dbReference type="Gene3D" id="3.40.720.10">
    <property type="entry name" value="Alkaline Phosphatase, subunit A"/>
    <property type="match status" value="1"/>
</dbReference>
<keyword evidence="6" id="KW-0325">Glycoprotein</keyword>
<evidence type="ECO:0000256" key="5">
    <source>
        <dbReference type="ARBA" id="ARBA00022837"/>
    </source>
</evidence>
<evidence type="ECO:0000313" key="11">
    <source>
        <dbReference type="Proteomes" id="UP000192578"/>
    </source>
</evidence>
<feature type="signal peptide" evidence="8">
    <location>
        <begin position="1"/>
        <end position="18"/>
    </location>
</feature>
<evidence type="ECO:0000259" key="9">
    <source>
        <dbReference type="Pfam" id="PF00884"/>
    </source>
</evidence>
<dbReference type="Gene3D" id="3.30.1120.10">
    <property type="match status" value="1"/>
</dbReference>
<evidence type="ECO:0000256" key="4">
    <source>
        <dbReference type="ARBA" id="ARBA00022801"/>
    </source>
</evidence>
<dbReference type="CDD" id="cd16029">
    <property type="entry name" value="4-S"/>
    <property type="match status" value="1"/>
</dbReference>
<protein>
    <submittedName>
        <fullName evidence="10">Arylsulfatase I</fullName>
    </submittedName>
</protein>
<dbReference type="AlphaFoldDB" id="A0A1W0WQ56"/>
<feature type="domain" description="Sulfatase N-terminal" evidence="9">
    <location>
        <begin position="106"/>
        <end position="453"/>
    </location>
</feature>
<feature type="region of interest" description="Disordered" evidence="7">
    <location>
        <begin position="37"/>
        <end position="68"/>
    </location>
</feature>
<organism evidence="10 11">
    <name type="scientific">Hypsibius exemplaris</name>
    <name type="common">Freshwater tardigrade</name>
    <dbReference type="NCBI Taxonomy" id="2072580"/>
    <lineage>
        <taxon>Eukaryota</taxon>
        <taxon>Metazoa</taxon>
        <taxon>Ecdysozoa</taxon>
        <taxon>Tardigrada</taxon>
        <taxon>Eutardigrada</taxon>
        <taxon>Parachela</taxon>
        <taxon>Hypsibioidea</taxon>
        <taxon>Hypsibiidae</taxon>
        <taxon>Hypsibius</taxon>
    </lineage>
</organism>
<keyword evidence="11" id="KW-1185">Reference proteome</keyword>
<dbReference type="Pfam" id="PF00884">
    <property type="entry name" value="Sulfatase"/>
    <property type="match status" value="1"/>
</dbReference>
<sequence length="645" mass="71786">MQLLFACWLFTLLTVTVADGGLQSAFDKLASDLLRGRPGGSSSSISGKWTVQVQSSSGKPTGSLSSATPNAWLTGSKIVPVKLATKKDAVSETPGASVGATPGQKPNVIIFVADDLGHADVSFTQGNLQTPTPNIDKLAWEGIILNRHYVNPICSPTRAALLTGKYTFHIGMQTHAIGEAEPWGLPTQFPTMADKFREIGYSTWHLGKWHIGRYTRAYLPNARGFDYSYGVTGGACNWFNYTVGWFTRNVKAGDQFPQPVSGRDLRENGRKVDYNVTNNVYFPELLNNQAERLIHNQDPAKPFFLYFATPVAHTGFEPYQDSQHTMPQFQLRPPVFQFSNAYPERKKCIGIIQVLDEQFRRIVMAVVNKGVVNNTIFVFFSDNGGPLARHAAFVHGSNHASNWPLRGGKGTLLEGGVRVPAFIWSPLLKRRGRATDQLFHVTDWLPTLWEAVGADPALLPEKGDGFSHWKSFQDGSSVGPRKELVNNIDTLGRMYAMIMEDEFGHLYKLIGGNVFENNWAGWDITEGTVPGDPSWKTYSPVEVNCNAPEGIEITKCVPWKADCLFELREDPCELNNLAKSNPDMLKTLQAKLKVYKATSIPAVIKHQDPAGLEEKWDHWWVPWKDLDPLDKIPLTYQPFQNSSAM</sequence>
<accession>A0A1W0WQ56</accession>
<evidence type="ECO:0000256" key="7">
    <source>
        <dbReference type="SAM" id="MobiDB-lite"/>
    </source>
</evidence>
<dbReference type="InterPro" id="IPR017850">
    <property type="entry name" value="Alkaline_phosphatase_core_sf"/>
</dbReference>
<reference evidence="11" key="1">
    <citation type="submission" date="2017-01" db="EMBL/GenBank/DDBJ databases">
        <title>Comparative genomics of anhydrobiosis in the tardigrade Hypsibius dujardini.</title>
        <authorList>
            <person name="Yoshida Y."/>
            <person name="Koutsovoulos G."/>
            <person name="Laetsch D."/>
            <person name="Stevens L."/>
            <person name="Kumar S."/>
            <person name="Horikawa D."/>
            <person name="Ishino K."/>
            <person name="Komine S."/>
            <person name="Tomita M."/>
            <person name="Blaxter M."/>
            <person name="Arakawa K."/>
        </authorList>
    </citation>
    <scope>NUCLEOTIDE SEQUENCE [LARGE SCALE GENOMIC DNA]</scope>
    <source>
        <strain evidence="11">Z151</strain>
    </source>
</reference>
<comment type="caution">
    <text evidence="10">The sequence shown here is derived from an EMBL/GenBank/DDBJ whole genome shotgun (WGS) entry which is preliminary data.</text>
</comment>
<dbReference type="OrthoDB" id="103349at2759"/>
<dbReference type="PANTHER" id="PTHR10342:SF273">
    <property type="entry name" value="RE14504P"/>
    <property type="match status" value="1"/>
</dbReference>
<proteinExistence type="inferred from homology"/>
<evidence type="ECO:0000256" key="3">
    <source>
        <dbReference type="ARBA" id="ARBA00022723"/>
    </source>
</evidence>
<dbReference type="Proteomes" id="UP000192578">
    <property type="component" value="Unassembled WGS sequence"/>
</dbReference>
<keyword evidence="5" id="KW-0106">Calcium</keyword>
<dbReference type="EMBL" id="MTYJ01000062">
    <property type="protein sequence ID" value="OQV17335.1"/>
    <property type="molecule type" value="Genomic_DNA"/>
</dbReference>
<dbReference type="SUPFAM" id="SSF53649">
    <property type="entry name" value="Alkaline phosphatase-like"/>
    <property type="match status" value="1"/>
</dbReference>
<dbReference type="InterPro" id="IPR024607">
    <property type="entry name" value="Sulfatase_CS"/>
</dbReference>
<dbReference type="GO" id="GO:0008484">
    <property type="term" value="F:sulfuric ester hydrolase activity"/>
    <property type="evidence" value="ECO:0007669"/>
    <property type="project" value="InterPro"/>
</dbReference>
<evidence type="ECO:0000256" key="6">
    <source>
        <dbReference type="ARBA" id="ARBA00023180"/>
    </source>
</evidence>
<comment type="cofactor">
    <cofactor evidence="1">
        <name>Ca(2+)</name>
        <dbReference type="ChEBI" id="CHEBI:29108"/>
    </cofactor>
</comment>
<comment type="similarity">
    <text evidence="2">Belongs to the sulfatase family.</text>
</comment>
<evidence type="ECO:0000256" key="1">
    <source>
        <dbReference type="ARBA" id="ARBA00001913"/>
    </source>
</evidence>
<keyword evidence="3" id="KW-0479">Metal-binding</keyword>
<dbReference type="PANTHER" id="PTHR10342">
    <property type="entry name" value="ARYLSULFATASE"/>
    <property type="match status" value="1"/>
</dbReference>
<feature type="chain" id="PRO_5011963787" evidence="8">
    <location>
        <begin position="19"/>
        <end position="645"/>
    </location>
</feature>
<evidence type="ECO:0000256" key="8">
    <source>
        <dbReference type="SAM" id="SignalP"/>
    </source>
</evidence>
<feature type="compositionally biased region" description="Low complexity" evidence="7">
    <location>
        <begin position="55"/>
        <end position="66"/>
    </location>
</feature>
<name>A0A1W0WQ56_HYPEX</name>
<evidence type="ECO:0000256" key="2">
    <source>
        <dbReference type="ARBA" id="ARBA00008779"/>
    </source>
</evidence>
<keyword evidence="8" id="KW-0732">Signal</keyword>